<protein>
    <submittedName>
        <fullName evidence="2">Endonuclease/exonuclease/phosphatase family protein</fullName>
    </submittedName>
</protein>
<dbReference type="InterPro" id="IPR051916">
    <property type="entry name" value="GPI-anchor_lipid_remodeler"/>
</dbReference>
<keyword evidence="3" id="KW-1185">Reference proteome</keyword>
<dbReference type="PANTHER" id="PTHR14859">
    <property type="entry name" value="CALCOFLUOR WHITE HYPERSENSITIVE PROTEIN PRECURSOR"/>
    <property type="match status" value="1"/>
</dbReference>
<dbReference type="Gene3D" id="3.60.10.10">
    <property type="entry name" value="Endonuclease/exonuclease/phosphatase"/>
    <property type="match status" value="1"/>
</dbReference>
<reference evidence="3" key="1">
    <citation type="submission" date="2023-07" db="EMBL/GenBank/DDBJ databases">
        <title>Molecular identification of indigenous halophilic bacteria isolated from red sea cost, biodegradation of synthetic dyes and assessment of degraded metabolite toxicity.</title>
        <authorList>
            <person name="Chaieb K."/>
            <person name="Altayb H.N."/>
        </authorList>
    </citation>
    <scope>NUCLEOTIDE SEQUENCE [LARGE SCALE GENOMIC DNA]</scope>
    <source>
        <strain evidence="3">K20</strain>
    </source>
</reference>
<evidence type="ECO:0000313" key="2">
    <source>
        <dbReference type="EMBL" id="MCA2019123.1"/>
    </source>
</evidence>
<keyword evidence="2" id="KW-0540">Nuclease</keyword>
<dbReference type="Proteomes" id="UP001199044">
    <property type="component" value="Unassembled WGS sequence"/>
</dbReference>
<gene>
    <name evidence="2" type="ORF">LDJ79_23655</name>
</gene>
<proteinExistence type="predicted"/>
<dbReference type="PANTHER" id="PTHR14859:SF15">
    <property type="entry name" value="ENDONUCLEASE_EXONUCLEASE_PHOSPHATASE DOMAIN-CONTAINING PROTEIN"/>
    <property type="match status" value="1"/>
</dbReference>
<evidence type="ECO:0000313" key="3">
    <source>
        <dbReference type="Proteomes" id="UP001199044"/>
    </source>
</evidence>
<comment type="caution">
    <text evidence="2">The sequence shown here is derived from an EMBL/GenBank/DDBJ whole genome shotgun (WGS) entry which is preliminary data.</text>
</comment>
<dbReference type="SUPFAM" id="SSF56219">
    <property type="entry name" value="DNase I-like"/>
    <property type="match status" value="1"/>
</dbReference>
<accession>A0ABS7YUU3</accession>
<sequence length="323" mass="37147">MNFTFATLNLLNYVAPPNACYEFHNIYDSEQWQKKQQWIAKQIEQVRPDIIAFQEVFSSEELKQQVLKLGYPHFATVTDPTIEEEYLYTAPVVAIASRYPLDEVCAVDYPSNLTQNQQDYRRQPLRATITLPELGTIDVYIVHFKSQRPMDNALNLESNDTTSLDQWQQACVGRWLSTIQRGWECHLLYHSIIERKKQTAHPVVLMGDFNQSLANSELAALNIHAHPRTDEPTQIAPYQLIDAGAIWFHEEPWSRPATHYHGAKGNVLDYILLSWELHGSSDFPRAELIHYQVLDKHLVNPNFDDDAYASDHAVVSLTLKATL</sequence>
<dbReference type="RefSeq" id="WP_225252348.1">
    <property type="nucleotide sequence ID" value="NZ_JAIWIU010000266.1"/>
</dbReference>
<keyword evidence="2" id="KW-0378">Hydrolase</keyword>
<dbReference type="InterPro" id="IPR036691">
    <property type="entry name" value="Endo/exonu/phosph_ase_sf"/>
</dbReference>
<dbReference type="Pfam" id="PF03372">
    <property type="entry name" value="Exo_endo_phos"/>
    <property type="match status" value="1"/>
</dbReference>
<keyword evidence="2" id="KW-0255">Endonuclease</keyword>
<feature type="domain" description="Endonuclease/exonuclease/phosphatase" evidence="1">
    <location>
        <begin position="31"/>
        <end position="312"/>
    </location>
</feature>
<dbReference type="InterPro" id="IPR005135">
    <property type="entry name" value="Endo/exonuclease/phosphatase"/>
</dbReference>
<dbReference type="EMBL" id="JAIWIU010000266">
    <property type="protein sequence ID" value="MCA2019123.1"/>
    <property type="molecule type" value="Genomic_DNA"/>
</dbReference>
<name>A0ABS7YUU3_9VIBR</name>
<organism evidence="2 3">
    <name type="scientific">Vibrio tritonius</name>
    <dbReference type="NCBI Taxonomy" id="1435069"/>
    <lineage>
        <taxon>Bacteria</taxon>
        <taxon>Pseudomonadati</taxon>
        <taxon>Pseudomonadota</taxon>
        <taxon>Gammaproteobacteria</taxon>
        <taxon>Vibrionales</taxon>
        <taxon>Vibrionaceae</taxon>
        <taxon>Vibrio</taxon>
    </lineage>
</organism>
<evidence type="ECO:0000259" key="1">
    <source>
        <dbReference type="Pfam" id="PF03372"/>
    </source>
</evidence>
<dbReference type="GO" id="GO:0004519">
    <property type="term" value="F:endonuclease activity"/>
    <property type="evidence" value="ECO:0007669"/>
    <property type="project" value="UniProtKB-KW"/>
</dbReference>